<evidence type="ECO:0000313" key="1">
    <source>
        <dbReference type="EMBL" id="RUT03689.1"/>
    </source>
</evidence>
<dbReference type="EMBL" id="RSCK01000097">
    <property type="protein sequence ID" value="RUT03689.1"/>
    <property type="molecule type" value="Genomic_DNA"/>
</dbReference>
<name>A0AB37UBQ9_9CYAN</name>
<evidence type="ECO:0008006" key="3">
    <source>
        <dbReference type="Google" id="ProtNLM"/>
    </source>
</evidence>
<dbReference type="Proteomes" id="UP000282574">
    <property type="component" value="Unassembled WGS sequence"/>
</dbReference>
<keyword evidence="2" id="KW-1185">Reference proteome</keyword>
<sequence length="123" mass="13687">MHKTMLSPFLAEVMEPHKGVISPHLLSQMLHISLARLSQLTQLHRNTLTRHPESPEVQQRLGEIARIVTVAAELVGDRTRAIVWFRHQPLSGFDNKTAEELVAAGHADAVLEHLAMLSDGVYA</sequence>
<reference evidence="1 2" key="1">
    <citation type="journal article" date="2019" name="Genome Biol. Evol.">
        <title>Day and night: Metabolic profiles and evolutionary relationships of six axenic non-marine cyanobacteria.</title>
        <authorList>
            <person name="Will S.E."/>
            <person name="Henke P."/>
            <person name="Boedeker C."/>
            <person name="Huang S."/>
            <person name="Brinkmann H."/>
            <person name="Rohde M."/>
            <person name="Jarek M."/>
            <person name="Friedl T."/>
            <person name="Seufert S."/>
            <person name="Schumacher M."/>
            <person name="Overmann J."/>
            <person name="Neumann-Schaal M."/>
            <person name="Petersen J."/>
        </authorList>
    </citation>
    <scope>NUCLEOTIDE SEQUENCE [LARGE SCALE GENOMIC DNA]</scope>
    <source>
        <strain evidence="1 2">SAG 39.79</strain>
    </source>
</reference>
<organism evidence="1 2">
    <name type="scientific">Chroococcidiopsis cubana SAG 39.79</name>
    <dbReference type="NCBI Taxonomy" id="388085"/>
    <lineage>
        <taxon>Bacteria</taxon>
        <taxon>Bacillati</taxon>
        <taxon>Cyanobacteriota</taxon>
        <taxon>Cyanophyceae</taxon>
        <taxon>Chroococcidiopsidales</taxon>
        <taxon>Chroococcidiopsidaceae</taxon>
        <taxon>Chroococcidiopsis</taxon>
    </lineage>
</organism>
<proteinExistence type="predicted"/>
<gene>
    <name evidence="1" type="ORF">DSM107010_60250</name>
</gene>
<accession>A0AB37UBQ9</accession>
<comment type="caution">
    <text evidence="1">The sequence shown here is derived from an EMBL/GenBank/DDBJ whole genome shotgun (WGS) entry which is preliminary data.</text>
</comment>
<evidence type="ECO:0000313" key="2">
    <source>
        <dbReference type="Proteomes" id="UP000282574"/>
    </source>
</evidence>
<protein>
    <recommendedName>
        <fullName evidence="3">Antitoxin Xre/MbcA/ParS-like toxin-binding domain-containing protein</fullName>
    </recommendedName>
</protein>
<dbReference type="AlphaFoldDB" id="A0AB37UBQ9"/>